<dbReference type="STRING" id="228230.RMCC_0733"/>
<organism evidence="1 2">
    <name type="scientific">Mycolicibacterium canariasense</name>
    <name type="common">Mycobacterium canariasense</name>
    <dbReference type="NCBI Taxonomy" id="228230"/>
    <lineage>
        <taxon>Bacteria</taxon>
        <taxon>Bacillati</taxon>
        <taxon>Actinomycetota</taxon>
        <taxon>Actinomycetes</taxon>
        <taxon>Mycobacteriales</taxon>
        <taxon>Mycobacteriaceae</taxon>
        <taxon>Mycolicibacterium</taxon>
    </lineage>
</organism>
<evidence type="ECO:0000313" key="2">
    <source>
        <dbReference type="Proteomes" id="UP000069443"/>
    </source>
</evidence>
<comment type="caution">
    <text evidence="1">The sequence shown here is derived from an EMBL/GenBank/DDBJ whole genome shotgun (WGS) entry which is preliminary data.</text>
</comment>
<reference evidence="2" key="2">
    <citation type="submission" date="2016-02" db="EMBL/GenBank/DDBJ databases">
        <title>Draft genome sequence of five rapidly growing Mycobacterium species.</title>
        <authorList>
            <person name="Katahira K."/>
            <person name="Gotou Y."/>
            <person name="Iida K."/>
            <person name="Ogura Y."/>
            <person name="Hayashi T."/>
        </authorList>
    </citation>
    <scope>NUCLEOTIDE SEQUENCE [LARGE SCALE GENOMIC DNA]</scope>
    <source>
        <strain evidence="2">JCM15298</strain>
    </source>
</reference>
<dbReference type="EMBL" id="BCSY01000028">
    <property type="protein sequence ID" value="GAS93767.1"/>
    <property type="molecule type" value="Genomic_DNA"/>
</dbReference>
<protein>
    <submittedName>
        <fullName evidence="1">Uncharacterized protein</fullName>
    </submittedName>
</protein>
<sequence length="68" mass="7356">MTAVTLVAEWRLGGCPASLQMRNSTPDSFDRRLGDELLTSGRVVTGPSKDDLEGIQDGTMLFGTAWAR</sequence>
<gene>
    <name evidence="1" type="ORF">RMCC_0733</name>
</gene>
<dbReference type="AlphaFoldDB" id="A0A117I8U7"/>
<reference evidence="2" key="1">
    <citation type="journal article" date="2016" name="Genome Announc.">
        <title>Draft Genome Sequences of Five Rapidly Growing Mycobacterium Species, M. thermoresistibile, M. fortuitum subsp. acetamidolyticum, M. canariasense, M. brisbanense, and M. novocastrense.</title>
        <authorList>
            <person name="Katahira K."/>
            <person name="Ogura Y."/>
            <person name="Gotoh Y."/>
            <person name="Hayashi T."/>
        </authorList>
    </citation>
    <scope>NUCLEOTIDE SEQUENCE [LARGE SCALE GENOMIC DNA]</scope>
    <source>
        <strain evidence="2">JCM15298</strain>
    </source>
</reference>
<dbReference type="Proteomes" id="UP000069443">
    <property type="component" value="Unassembled WGS sequence"/>
</dbReference>
<name>A0A117I8U7_MYCCR</name>
<proteinExistence type="predicted"/>
<keyword evidence="2" id="KW-1185">Reference proteome</keyword>
<accession>A0A117I8U7</accession>
<evidence type="ECO:0000313" key="1">
    <source>
        <dbReference type="EMBL" id="GAS93767.1"/>
    </source>
</evidence>